<evidence type="ECO:0000256" key="5">
    <source>
        <dbReference type="ARBA" id="ARBA00022949"/>
    </source>
</evidence>
<dbReference type="OrthoDB" id="9933182at2759"/>
<sequence length="216" mass="23285">MAAAIEITGFLMGLAGWMLTGSTLANNYWKISTVFGSVITSSRLYENLWKSCAQDSTGVFNCRMFETMLGLSSYIQACRALMIISIILGVIGTLMALFGLKCTNIGSMDEKAKGKIALSGGLIFILSGICGIVPISWYAYNITMEFYNPVYGGTKYELGSALYIGWAGASLLILGGAFLCCSCKRNAQPSGYKYSSAQSGQRIYTKTESAHSKAYV</sequence>
<evidence type="ECO:0000256" key="2">
    <source>
        <dbReference type="ARBA" id="ARBA00022427"/>
    </source>
</evidence>
<evidence type="ECO:0000256" key="6">
    <source>
        <dbReference type="ARBA" id="ARBA00022989"/>
    </source>
</evidence>
<feature type="transmembrane region" description="Helical" evidence="8">
    <location>
        <begin position="121"/>
        <end position="140"/>
    </location>
</feature>
<dbReference type="InterPro" id="IPR017974">
    <property type="entry name" value="Claudin_CS"/>
</dbReference>
<comment type="caution">
    <text evidence="8">Lacks conserved residue(s) required for the propagation of feature annotation.</text>
</comment>
<evidence type="ECO:0000313" key="10">
    <source>
        <dbReference type="Proteomes" id="UP000287033"/>
    </source>
</evidence>
<evidence type="ECO:0000256" key="8">
    <source>
        <dbReference type="RuleBase" id="RU060637"/>
    </source>
</evidence>
<dbReference type="EMBL" id="BEZZ01001788">
    <property type="protein sequence ID" value="GCC20467.1"/>
    <property type="molecule type" value="Genomic_DNA"/>
</dbReference>
<organism evidence="9 10">
    <name type="scientific">Chiloscyllium punctatum</name>
    <name type="common">Brownbanded bambooshark</name>
    <name type="synonym">Hemiscyllium punctatum</name>
    <dbReference type="NCBI Taxonomy" id="137246"/>
    <lineage>
        <taxon>Eukaryota</taxon>
        <taxon>Metazoa</taxon>
        <taxon>Chordata</taxon>
        <taxon>Craniata</taxon>
        <taxon>Vertebrata</taxon>
        <taxon>Chondrichthyes</taxon>
        <taxon>Elasmobranchii</taxon>
        <taxon>Galeomorphii</taxon>
        <taxon>Galeoidea</taxon>
        <taxon>Orectolobiformes</taxon>
        <taxon>Hemiscylliidae</taxon>
        <taxon>Chiloscyllium</taxon>
    </lineage>
</organism>
<keyword evidence="5 8" id="KW-0965">Cell junction</keyword>
<dbReference type="STRING" id="137246.A0A401RQH8"/>
<dbReference type="InterPro" id="IPR004031">
    <property type="entry name" value="PMP22/EMP/MP20/Claudin"/>
</dbReference>
<evidence type="ECO:0000313" key="9">
    <source>
        <dbReference type="EMBL" id="GCC20467.1"/>
    </source>
</evidence>
<gene>
    <name evidence="9" type="ORF">chiPu_0019027</name>
</gene>
<comment type="caution">
    <text evidence="9">The sequence shown here is derived from an EMBL/GenBank/DDBJ whole genome shotgun (WGS) entry which is preliminary data.</text>
</comment>
<feature type="transmembrane region" description="Helical" evidence="8">
    <location>
        <begin position="160"/>
        <end position="181"/>
    </location>
</feature>
<protein>
    <recommendedName>
        <fullName evidence="8">Claudin</fullName>
    </recommendedName>
</protein>
<keyword evidence="4 8" id="KW-0812">Transmembrane</keyword>
<evidence type="ECO:0000256" key="1">
    <source>
        <dbReference type="ARBA" id="ARBA00008295"/>
    </source>
</evidence>
<dbReference type="GO" id="GO:0005886">
    <property type="term" value="C:plasma membrane"/>
    <property type="evidence" value="ECO:0007669"/>
    <property type="project" value="UniProtKB-SubCell"/>
</dbReference>
<comment type="similarity">
    <text evidence="1 8">Belongs to the claudin family.</text>
</comment>
<comment type="subcellular location">
    <subcellularLocation>
        <location evidence="8">Cell junction</location>
        <location evidence="8">Tight junction</location>
    </subcellularLocation>
    <subcellularLocation>
        <location evidence="8">Cell membrane</location>
        <topology evidence="8">Multi-pass membrane protein</topology>
    </subcellularLocation>
</comment>
<dbReference type="FunFam" id="1.20.140.150:FF:000001">
    <property type="entry name" value="Claudin"/>
    <property type="match status" value="1"/>
</dbReference>
<dbReference type="InterPro" id="IPR006187">
    <property type="entry name" value="Claudin"/>
</dbReference>
<keyword evidence="2 8" id="KW-0796">Tight junction</keyword>
<dbReference type="Proteomes" id="UP000287033">
    <property type="component" value="Unassembled WGS sequence"/>
</dbReference>
<dbReference type="Gene3D" id="1.20.140.150">
    <property type="match status" value="1"/>
</dbReference>
<dbReference type="PROSITE" id="PS01346">
    <property type="entry name" value="CLAUDIN"/>
    <property type="match status" value="1"/>
</dbReference>
<evidence type="ECO:0000256" key="4">
    <source>
        <dbReference type="ARBA" id="ARBA00022692"/>
    </source>
</evidence>
<accession>A0A401RQH8</accession>
<feature type="transmembrane region" description="Helical" evidence="8">
    <location>
        <begin position="74"/>
        <end position="100"/>
    </location>
</feature>
<dbReference type="PRINTS" id="PR01077">
    <property type="entry name" value="CLAUDIN"/>
</dbReference>
<proteinExistence type="inferred from homology"/>
<reference evidence="9 10" key="1">
    <citation type="journal article" date="2018" name="Nat. Ecol. Evol.">
        <title>Shark genomes provide insights into elasmobranch evolution and the origin of vertebrates.</title>
        <authorList>
            <person name="Hara Y"/>
            <person name="Yamaguchi K"/>
            <person name="Onimaru K"/>
            <person name="Kadota M"/>
            <person name="Koyanagi M"/>
            <person name="Keeley SD"/>
            <person name="Tatsumi K"/>
            <person name="Tanaka K"/>
            <person name="Motone F"/>
            <person name="Kageyama Y"/>
            <person name="Nozu R"/>
            <person name="Adachi N"/>
            <person name="Nishimura O"/>
            <person name="Nakagawa R"/>
            <person name="Tanegashima C"/>
            <person name="Kiyatake I"/>
            <person name="Matsumoto R"/>
            <person name="Murakumo K"/>
            <person name="Nishida K"/>
            <person name="Terakita A"/>
            <person name="Kuratani S"/>
            <person name="Sato K"/>
            <person name="Hyodo S Kuraku.S."/>
        </authorList>
    </citation>
    <scope>NUCLEOTIDE SEQUENCE [LARGE SCALE GENOMIC DNA]</scope>
</reference>
<name>A0A401RQH8_CHIPU</name>
<keyword evidence="10" id="KW-1185">Reference proteome</keyword>
<evidence type="ECO:0000256" key="3">
    <source>
        <dbReference type="ARBA" id="ARBA00022475"/>
    </source>
</evidence>
<dbReference type="AlphaFoldDB" id="A0A401RQH8"/>
<comment type="function">
    <text evidence="8">Claudins function as major constituents of the tight junction complexes that regulate the permeability of epithelia.</text>
</comment>
<keyword evidence="7 8" id="KW-0472">Membrane</keyword>
<dbReference type="GO" id="GO:0005198">
    <property type="term" value="F:structural molecule activity"/>
    <property type="evidence" value="ECO:0007669"/>
    <property type="project" value="InterPro"/>
</dbReference>
<keyword evidence="3 8" id="KW-1003">Cell membrane</keyword>
<dbReference type="OMA" id="GIANCRD"/>
<evidence type="ECO:0000256" key="7">
    <source>
        <dbReference type="ARBA" id="ARBA00023136"/>
    </source>
</evidence>
<dbReference type="PANTHER" id="PTHR12002">
    <property type="entry name" value="CLAUDIN"/>
    <property type="match status" value="1"/>
</dbReference>
<dbReference type="Pfam" id="PF00822">
    <property type="entry name" value="PMP22_Claudin"/>
    <property type="match status" value="1"/>
</dbReference>
<dbReference type="GO" id="GO:0005923">
    <property type="term" value="C:bicellular tight junction"/>
    <property type="evidence" value="ECO:0007669"/>
    <property type="project" value="UniProtKB-SubCell"/>
</dbReference>
<keyword evidence="6 8" id="KW-1133">Transmembrane helix</keyword>